<feature type="coiled-coil region" evidence="1">
    <location>
        <begin position="290"/>
        <end position="317"/>
    </location>
</feature>
<sequence>MGDLSPPPHWIPEDDVLLKHAVQAGASLESLAKGAVQFSQRYTSQELKNRWYSLLYVPVVSQQAATQMIMIEDQSRLNNFGIGKESTHSSRKRKAEVTREYYYSMRKRICTEPSDFMDKSNLPYCNVKRSLFSEYAHIEVPEFDPPMSCDNLRHMVTPSTLDYFEEFSNNLYNDFREEIELLFPDTMEKDTTENPDFVDVSLFLMDSSKQSELPKVDPSRVPKARVPSPMKVLGPEYSNGVISCKLNLEDQEIPSNDDVFLLFQLPSPSYSSRAHWRSMDEISFDDEEPLTENNENKKSATSRMNDLEAKEENLNNGLSKPNGVEPWPESDFDAPHFSDVEELILGMDLSPDEYDSFTIPEVIQQYKLEETKRTIIRLEQAAAACTRRDIAAHGAFAVLYSKHSKHFIKKYKVLLGRESENVKVDIDLEREYSYNGGKFSRRQAMIKIDVNGLFRLKNLGKCSIYVNGKEVVPGQSQILTSGCLIEIRELAYVFETNYTCTKHYMERALC</sequence>
<evidence type="ECO:0000259" key="2">
    <source>
        <dbReference type="PROSITE" id="PS50006"/>
    </source>
</evidence>
<evidence type="ECO:0000313" key="4">
    <source>
        <dbReference type="Proteomes" id="UP001634393"/>
    </source>
</evidence>
<evidence type="ECO:0000313" key="3">
    <source>
        <dbReference type="EMBL" id="KAL3845285.1"/>
    </source>
</evidence>
<dbReference type="EMBL" id="JBJXBP010000002">
    <property type="protein sequence ID" value="KAL3845285.1"/>
    <property type="molecule type" value="Genomic_DNA"/>
</dbReference>
<dbReference type="PROSITE" id="PS50006">
    <property type="entry name" value="FHA_DOMAIN"/>
    <property type="match status" value="1"/>
</dbReference>
<protein>
    <recommendedName>
        <fullName evidence="2">FHA domain-containing protein</fullName>
    </recommendedName>
</protein>
<dbReference type="InterPro" id="IPR037912">
    <property type="entry name" value="MCRS1"/>
</dbReference>
<dbReference type="Pfam" id="PF13325">
    <property type="entry name" value="MCRS_N"/>
    <property type="match status" value="1"/>
</dbReference>
<keyword evidence="1" id="KW-0175">Coiled coil</keyword>
<dbReference type="AlphaFoldDB" id="A0ABD3U7J2"/>
<comment type="caution">
    <text evidence="3">The sequence shown here is derived from an EMBL/GenBank/DDBJ whole genome shotgun (WGS) entry which is preliminary data.</text>
</comment>
<dbReference type="Gene3D" id="2.60.200.20">
    <property type="match status" value="1"/>
</dbReference>
<dbReference type="PANTHER" id="PTHR13233:SF0">
    <property type="entry name" value="MICROSPHERULE PROTEIN 1"/>
    <property type="match status" value="1"/>
</dbReference>
<feature type="domain" description="FHA" evidence="2">
    <location>
        <begin position="413"/>
        <end position="471"/>
    </location>
</feature>
<proteinExistence type="predicted"/>
<dbReference type="SUPFAM" id="SSF49879">
    <property type="entry name" value="SMAD/FHA domain"/>
    <property type="match status" value="1"/>
</dbReference>
<evidence type="ECO:0000256" key="1">
    <source>
        <dbReference type="SAM" id="Coils"/>
    </source>
</evidence>
<dbReference type="InterPro" id="IPR025999">
    <property type="entry name" value="MCRS_N"/>
</dbReference>
<gene>
    <name evidence="3" type="ORF">ACJIZ3_002688</name>
</gene>
<keyword evidence="4" id="KW-1185">Reference proteome</keyword>
<dbReference type="InterPro" id="IPR008984">
    <property type="entry name" value="SMAD_FHA_dom_sf"/>
</dbReference>
<dbReference type="Pfam" id="PF00498">
    <property type="entry name" value="FHA"/>
    <property type="match status" value="1"/>
</dbReference>
<accession>A0ABD3U7J2</accession>
<reference evidence="3 4" key="1">
    <citation type="submission" date="2024-12" db="EMBL/GenBank/DDBJ databases">
        <title>The unique morphological basis and parallel evolutionary history of personate flowers in Penstemon.</title>
        <authorList>
            <person name="Depatie T.H."/>
            <person name="Wessinger C.A."/>
        </authorList>
    </citation>
    <scope>NUCLEOTIDE SEQUENCE [LARGE SCALE GENOMIC DNA]</scope>
    <source>
        <strain evidence="3">WTNN_2</strain>
        <tissue evidence="3">Leaf</tissue>
    </source>
</reference>
<name>A0ABD3U7J2_9LAMI</name>
<dbReference type="InterPro" id="IPR000253">
    <property type="entry name" value="FHA_dom"/>
</dbReference>
<organism evidence="3 4">
    <name type="scientific">Penstemon smallii</name>
    <dbReference type="NCBI Taxonomy" id="265156"/>
    <lineage>
        <taxon>Eukaryota</taxon>
        <taxon>Viridiplantae</taxon>
        <taxon>Streptophyta</taxon>
        <taxon>Embryophyta</taxon>
        <taxon>Tracheophyta</taxon>
        <taxon>Spermatophyta</taxon>
        <taxon>Magnoliopsida</taxon>
        <taxon>eudicotyledons</taxon>
        <taxon>Gunneridae</taxon>
        <taxon>Pentapetalae</taxon>
        <taxon>asterids</taxon>
        <taxon>lamiids</taxon>
        <taxon>Lamiales</taxon>
        <taxon>Plantaginaceae</taxon>
        <taxon>Cheloneae</taxon>
        <taxon>Penstemon</taxon>
    </lineage>
</organism>
<dbReference type="Proteomes" id="UP001634393">
    <property type="component" value="Unassembled WGS sequence"/>
</dbReference>
<dbReference type="PANTHER" id="PTHR13233">
    <property type="entry name" value="MICROSPHERULE PROTEIN 1"/>
    <property type="match status" value="1"/>
</dbReference>